<evidence type="ECO:0000313" key="2">
    <source>
        <dbReference type="EMBL" id="KAL0313294.1"/>
    </source>
</evidence>
<name>A0AAW2L332_SESRA</name>
<organism evidence="2">
    <name type="scientific">Sesamum radiatum</name>
    <name type="common">Black benniseed</name>
    <dbReference type="NCBI Taxonomy" id="300843"/>
    <lineage>
        <taxon>Eukaryota</taxon>
        <taxon>Viridiplantae</taxon>
        <taxon>Streptophyta</taxon>
        <taxon>Embryophyta</taxon>
        <taxon>Tracheophyta</taxon>
        <taxon>Spermatophyta</taxon>
        <taxon>Magnoliopsida</taxon>
        <taxon>eudicotyledons</taxon>
        <taxon>Gunneridae</taxon>
        <taxon>Pentapetalae</taxon>
        <taxon>asterids</taxon>
        <taxon>lamiids</taxon>
        <taxon>Lamiales</taxon>
        <taxon>Pedaliaceae</taxon>
        <taxon>Sesamum</taxon>
    </lineage>
</organism>
<reference evidence="2" key="2">
    <citation type="journal article" date="2024" name="Plant">
        <title>Genomic evolution and insights into agronomic trait innovations of Sesamum species.</title>
        <authorList>
            <person name="Miao H."/>
            <person name="Wang L."/>
            <person name="Qu L."/>
            <person name="Liu H."/>
            <person name="Sun Y."/>
            <person name="Le M."/>
            <person name="Wang Q."/>
            <person name="Wei S."/>
            <person name="Zheng Y."/>
            <person name="Lin W."/>
            <person name="Duan Y."/>
            <person name="Cao H."/>
            <person name="Xiong S."/>
            <person name="Wang X."/>
            <person name="Wei L."/>
            <person name="Li C."/>
            <person name="Ma Q."/>
            <person name="Ju M."/>
            <person name="Zhao R."/>
            <person name="Li G."/>
            <person name="Mu C."/>
            <person name="Tian Q."/>
            <person name="Mei H."/>
            <person name="Zhang T."/>
            <person name="Gao T."/>
            <person name="Zhang H."/>
        </authorList>
    </citation>
    <scope>NUCLEOTIDE SEQUENCE</scope>
    <source>
        <strain evidence="2">G02</strain>
    </source>
</reference>
<gene>
    <name evidence="2" type="ORF">Sradi_5728700</name>
</gene>
<dbReference type="InterPro" id="IPR026960">
    <property type="entry name" value="RVT-Znf"/>
</dbReference>
<protein>
    <recommendedName>
        <fullName evidence="1">Reverse transcriptase zinc-binding domain-containing protein</fullName>
    </recommendedName>
</protein>
<feature type="domain" description="Reverse transcriptase zinc-binding" evidence="1">
    <location>
        <begin position="7"/>
        <end position="85"/>
    </location>
</feature>
<evidence type="ECO:0000259" key="1">
    <source>
        <dbReference type="Pfam" id="PF13966"/>
    </source>
</evidence>
<sequence length="104" mass="11695">MAQIDAAHTISRSSCQNLSSLNFIWCAAVPSKVRLFAWKVCRETLPVLSRLLQHGICTDCSPQCGTLEENTLHVLLRRHFSRLVWALSGLPCRSLICEHSNAEF</sequence>
<dbReference type="AlphaFoldDB" id="A0AAW2L332"/>
<dbReference type="EMBL" id="JACGWJ010000026">
    <property type="protein sequence ID" value="KAL0313294.1"/>
    <property type="molecule type" value="Genomic_DNA"/>
</dbReference>
<reference evidence="2" key="1">
    <citation type="submission" date="2020-06" db="EMBL/GenBank/DDBJ databases">
        <authorList>
            <person name="Li T."/>
            <person name="Hu X."/>
            <person name="Zhang T."/>
            <person name="Song X."/>
            <person name="Zhang H."/>
            <person name="Dai N."/>
            <person name="Sheng W."/>
            <person name="Hou X."/>
            <person name="Wei L."/>
        </authorList>
    </citation>
    <scope>NUCLEOTIDE SEQUENCE</scope>
    <source>
        <strain evidence="2">G02</strain>
        <tissue evidence="2">Leaf</tissue>
    </source>
</reference>
<comment type="caution">
    <text evidence="2">The sequence shown here is derived from an EMBL/GenBank/DDBJ whole genome shotgun (WGS) entry which is preliminary data.</text>
</comment>
<accession>A0AAW2L332</accession>
<proteinExistence type="predicted"/>
<dbReference type="Pfam" id="PF13966">
    <property type="entry name" value="zf-RVT"/>
    <property type="match status" value="1"/>
</dbReference>